<accession>A0A432JK59</accession>
<dbReference type="EMBL" id="RXHI01000014">
    <property type="protein sequence ID" value="RUA22583.1"/>
    <property type="molecule type" value="Genomic_DNA"/>
</dbReference>
<gene>
    <name evidence="1" type="ORF">DSL92_05230</name>
</gene>
<reference evidence="1" key="1">
    <citation type="submission" date="2018-12" db="EMBL/GenBank/DDBJ databases">
        <authorList>
            <person name="Jadhav K."/>
            <person name="Kushwaha B."/>
            <person name="Jadhav I."/>
        </authorList>
    </citation>
    <scope>NUCLEOTIDE SEQUENCE [LARGE SCALE GENOMIC DNA]</scope>
    <source>
        <strain evidence="1">SBS 10</strain>
    </source>
</reference>
<proteinExistence type="predicted"/>
<protein>
    <submittedName>
        <fullName evidence="1">Uncharacterized protein</fullName>
    </submittedName>
</protein>
<name>A0A432JK59_9GAMM</name>
<evidence type="ECO:0000313" key="1">
    <source>
        <dbReference type="EMBL" id="RUA22583.1"/>
    </source>
</evidence>
<sequence length="98" mass="10677">MRLTVPASEVLHRYESDSLRPSPLFLVMVLEGQVGVRLGDHALLNRFGDDGTAGRAYAAHPGTRATAENAQPVTGPGRAELAGQSPQLWHRAWVVKHR</sequence>
<organism evidence="1">
    <name type="scientific">Billgrantia gudaonensis</name>
    <dbReference type="NCBI Taxonomy" id="376427"/>
    <lineage>
        <taxon>Bacteria</taxon>
        <taxon>Pseudomonadati</taxon>
        <taxon>Pseudomonadota</taxon>
        <taxon>Gammaproteobacteria</taxon>
        <taxon>Oceanospirillales</taxon>
        <taxon>Halomonadaceae</taxon>
        <taxon>Billgrantia</taxon>
    </lineage>
</organism>
<comment type="caution">
    <text evidence="1">The sequence shown here is derived from an EMBL/GenBank/DDBJ whole genome shotgun (WGS) entry which is preliminary data.</text>
</comment>
<dbReference type="AlphaFoldDB" id="A0A432JK59"/>